<gene>
    <name evidence="1" type="ORF">LX32DRAFT_602578</name>
</gene>
<reference evidence="1" key="1">
    <citation type="submission" date="2021-06" db="EMBL/GenBank/DDBJ databases">
        <title>Comparative genomics, transcriptomics and evolutionary studies reveal genomic signatures of adaptation to plant cell wall in hemibiotrophic fungi.</title>
        <authorList>
            <consortium name="DOE Joint Genome Institute"/>
            <person name="Baroncelli R."/>
            <person name="Diaz J.F."/>
            <person name="Benocci T."/>
            <person name="Peng M."/>
            <person name="Battaglia E."/>
            <person name="Haridas S."/>
            <person name="Andreopoulos W."/>
            <person name="Labutti K."/>
            <person name="Pangilinan J."/>
            <person name="Floch G.L."/>
            <person name="Makela M.R."/>
            <person name="Henrissat B."/>
            <person name="Grigoriev I.V."/>
            <person name="Crouch J.A."/>
            <person name="De Vries R.P."/>
            <person name="Sukno S.A."/>
            <person name="Thon M.R."/>
        </authorList>
    </citation>
    <scope>NUCLEOTIDE SEQUENCE</scope>
    <source>
        <strain evidence="1">MAFF235873</strain>
    </source>
</reference>
<name>A0AAD9LY50_9PEZI</name>
<sequence length="104" mass="11110">MEGSGTELAVGRRRIALGRWTQAKKLGGSVDVDIDTTTVKDIVNQGILAGACSCVKWGVWLSSFLTVTGPTDCQARTEEEGDEDIGNVLEQAVQQIETSRGDGR</sequence>
<protein>
    <submittedName>
        <fullName evidence="1">Uncharacterized protein</fullName>
    </submittedName>
</protein>
<evidence type="ECO:0000313" key="1">
    <source>
        <dbReference type="EMBL" id="KAK2022590.1"/>
    </source>
</evidence>
<proteinExistence type="predicted"/>
<accession>A0AAD9LY50</accession>
<organism evidence="1 2">
    <name type="scientific">Colletotrichum zoysiae</name>
    <dbReference type="NCBI Taxonomy" id="1216348"/>
    <lineage>
        <taxon>Eukaryota</taxon>
        <taxon>Fungi</taxon>
        <taxon>Dikarya</taxon>
        <taxon>Ascomycota</taxon>
        <taxon>Pezizomycotina</taxon>
        <taxon>Sordariomycetes</taxon>
        <taxon>Hypocreomycetidae</taxon>
        <taxon>Glomerellales</taxon>
        <taxon>Glomerellaceae</taxon>
        <taxon>Colletotrichum</taxon>
        <taxon>Colletotrichum graminicola species complex</taxon>
    </lineage>
</organism>
<evidence type="ECO:0000313" key="2">
    <source>
        <dbReference type="Proteomes" id="UP001232148"/>
    </source>
</evidence>
<keyword evidence="2" id="KW-1185">Reference proteome</keyword>
<comment type="caution">
    <text evidence="1">The sequence shown here is derived from an EMBL/GenBank/DDBJ whole genome shotgun (WGS) entry which is preliminary data.</text>
</comment>
<dbReference type="EMBL" id="MU843036">
    <property type="protein sequence ID" value="KAK2022590.1"/>
    <property type="molecule type" value="Genomic_DNA"/>
</dbReference>
<dbReference type="AlphaFoldDB" id="A0AAD9LY50"/>
<dbReference type="Proteomes" id="UP001232148">
    <property type="component" value="Unassembled WGS sequence"/>
</dbReference>